<evidence type="ECO:0000256" key="1">
    <source>
        <dbReference type="ARBA" id="ARBA00005378"/>
    </source>
</evidence>
<dbReference type="Gene3D" id="1.20.272.10">
    <property type="match status" value="1"/>
</dbReference>
<evidence type="ECO:0000259" key="5">
    <source>
        <dbReference type="SMART" id="SM00382"/>
    </source>
</evidence>
<dbReference type="FunFam" id="1.20.272.10:FF:000016">
    <property type="entry name" value="Replication factor C subunit 4"/>
    <property type="match status" value="1"/>
</dbReference>
<protein>
    <recommendedName>
        <fullName evidence="5">AAA+ ATPase domain-containing protein</fullName>
    </recommendedName>
</protein>
<dbReference type="Pfam" id="PF08542">
    <property type="entry name" value="Rep_fac_C"/>
    <property type="match status" value="1"/>
</dbReference>
<organism evidence="6 7">
    <name type="scientific">Linum tenue</name>
    <dbReference type="NCBI Taxonomy" id="586396"/>
    <lineage>
        <taxon>Eukaryota</taxon>
        <taxon>Viridiplantae</taxon>
        <taxon>Streptophyta</taxon>
        <taxon>Embryophyta</taxon>
        <taxon>Tracheophyta</taxon>
        <taxon>Spermatophyta</taxon>
        <taxon>Magnoliopsida</taxon>
        <taxon>eudicotyledons</taxon>
        <taxon>Gunneridae</taxon>
        <taxon>Pentapetalae</taxon>
        <taxon>rosids</taxon>
        <taxon>fabids</taxon>
        <taxon>Malpighiales</taxon>
        <taxon>Linaceae</taxon>
        <taxon>Linum</taxon>
    </lineage>
</organism>
<dbReference type="InterPro" id="IPR008921">
    <property type="entry name" value="DNA_pol3_clamp-load_cplx_C"/>
</dbReference>
<dbReference type="GO" id="GO:0006281">
    <property type="term" value="P:DNA repair"/>
    <property type="evidence" value="ECO:0007669"/>
    <property type="project" value="TreeGrafter"/>
</dbReference>
<dbReference type="GO" id="GO:0005663">
    <property type="term" value="C:DNA replication factor C complex"/>
    <property type="evidence" value="ECO:0007669"/>
    <property type="project" value="TreeGrafter"/>
</dbReference>
<evidence type="ECO:0000256" key="2">
    <source>
        <dbReference type="ARBA" id="ARBA00022705"/>
    </source>
</evidence>
<dbReference type="Gene3D" id="3.40.50.300">
    <property type="entry name" value="P-loop containing nucleotide triphosphate hydrolases"/>
    <property type="match status" value="1"/>
</dbReference>
<dbReference type="Proteomes" id="UP001154282">
    <property type="component" value="Unassembled WGS sequence"/>
</dbReference>
<keyword evidence="7" id="KW-1185">Reference proteome</keyword>
<evidence type="ECO:0000313" key="6">
    <source>
        <dbReference type="EMBL" id="CAI0395688.1"/>
    </source>
</evidence>
<dbReference type="InterPro" id="IPR003959">
    <property type="entry name" value="ATPase_AAA_core"/>
</dbReference>
<dbReference type="GO" id="GO:0003689">
    <property type="term" value="F:DNA clamp loader activity"/>
    <property type="evidence" value="ECO:0007669"/>
    <property type="project" value="TreeGrafter"/>
</dbReference>
<dbReference type="GO" id="GO:0005524">
    <property type="term" value="F:ATP binding"/>
    <property type="evidence" value="ECO:0007669"/>
    <property type="project" value="UniProtKB-KW"/>
</dbReference>
<name>A0AAV0IEG2_9ROSI</name>
<dbReference type="SUPFAM" id="SSF48019">
    <property type="entry name" value="post-AAA+ oligomerization domain-like"/>
    <property type="match status" value="1"/>
</dbReference>
<comment type="similarity">
    <text evidence="1">Belongs to the activator 1 small subunits family.</text>
</comment>
<evidence type="ECO:0000313" key="7">
    <source>
        <dbReference type="Proteomes" id="UP001154282"/>
    </source>
</evidence>
<keyword evidence="3" id="KW-0547">Nucleotide-binding</keyword>
<dbReference type="PANTHER" id="PTHR11669:SF20">
    <property type="entry name" value="REPLICATION FACTOR C SUBUNIT 4"/>
    <property type="match status" value="1"/>
</dbReference>
<dbReference type="InterPro" id="IPR027417">
    <property type="entry name" value="P-loop_NTPase"/>
</dbReference>
<dbReference type="Pfam" id="PF00004">
    <property type="entry name" value="AAA"/>
    <property type="match status" value="1"/>
</dbReference>
<gene>
    <name evidence="6" type="ORF">LITE_LOCUS8804</name>
</gene>
<proteinExistence type="inferred from homology"/>
<evidence type="ECO:0000256" key="3">
    <source>
        <dbReference type="ARBA" id="ARBA00022741"/>
    </source>
</evidence>
<dbReference type="AlphaFoldDB" id="A0AAV0IEG2"/>
<keyword evidence="4" id="KW-0067">ATP-binding</keyword>
<dbReference type="InterPro" id="IPR003593">
    <property type="entry name" value="AAA+_ATPase"/>
</dbReference>
<dbReference type="GO" id="GO:0016887">
    <property type="term" value="F:ATP hydrolysis activity"/>
    <property type="evidence" value="ECO:0007669"/>
    <property type="project" value="InterPro"/>
</dbReference>
<dbReference type="SMART" id="SM00382">
    <property type="entry name" value="AAA"/>
    <property type="match status" value="1"/>
</dbReference>
<sequence length="375" mass="41760">MCYALQIGPFIRFIAHLRPRVISGKRQKGNFSFALQAATWKLFTRSRAKPSTELGSERSEEKTMAPVLQSSQPWVEKYRPKQVKDVAHQDEVVRVLTNTLETSSCPHMLFYGPPGTGKTTTALAIAHQLFGPEHYKSRVLELNASDDRGINVVRTKIKDFAAVAVDTRPHHGNYPCPPFKIIILDEADSMTEDAQACSILLSFDFSFFLSPIIEPLASRCAKFRFKPLSEEIMSSRILHICKEEGIYLDDEGAARLYGSSISSNDLINVSGVVPQSVVESFFAACKSGNFDKANKEVNNVISDGYPVSQMVSQLFDVVVEADDISDEQKARICKNMGSVDKCLVDGADEYLQLLDIASNIIKALHNMPEEFTYEC</sequence>
<dbReference type="GO" id="GO:0005634">
    <property type="term" value="C:nucleus"/>
    <property type="evidence" value="ECO:0007669"/>
    <property type="project" value="TreeGrafter"/>
</dbReference>
<keyword evidence="2" id="KW-0235">DNA replication</keyword>
<feature type="domain" description="AAA+ ATPase" evidence="5">
    <location>
        <begin position="104"/>
        <end position="228"/>
    </location>
</feature>
<reference evidence="6" key="1">
    <citation type="submission" date="2022-08" db="EMBL/GenBank/DDBJ databases">
        <authorList>
            <person name="Gutierrez-Valencia J."/>
        </authorList>
    </citation>
    <scope>NUCLEOTIDE SEQUENCE</scope>
</reference>
<dbReference type="GO" id="GO:0003677">
    <property type="term" value="F:DNA binding"/>
    <property type="evidence" value="ECO:0007669"/>
    <property type="project" value="InterPro"/>
</dbReference>
<dbReference type="EMBL" id="CAMGYJ010000003">
    <property type="protein sequence ID" value="CAI0395688.1"/>
    <property type="molecule type" value="Genomic_DNA"/>
</dbReference>
<comment type="caution">
    <text evidence="6">The sequence shown here is derived from an EMBL/GenBank/DDBJ whole genome shotgun (WGS) entry which is preliminary data.</text>
</comment>
<dbReference type="GO" id="GO:0006261">
    <property type="term" value="P:DNA-templated DNA replication"/>
    <property type="evidence" value="ECO:0007669"/>
    <property type="project" value="TreeGrafter"/>
</dbReference>
<accession>A0AAV0IEG2</accession>
<dbReference type="CDD" id="cd00009">
    <property type="entry name" value="AAA"/>
    <property type="match status" value="1"/>
</dbReference>
<dbReference type="InterPro" id="IPR013748">
    <property type="entry name" value="Rep_factorC_C"/>
</dbReference>
<dbReference type="PANTHER" id="PTHR11669">
    <property type="entry name" value="REPLICATION FACTOR C / DNA POLYMERASE III GAMMA-TAU SUBUNIT"/>
    <property type="match status" value="1"/>
</dbReference>
<evidence type="ECO:0000256" key="4">
    <source>
        <dbReference type="ARBA" id="ARBA00022840"/>
    </source>
</evidence>
<dbReference type="SUPFAM" id="SSF52540">
    <property type="entry name" value="P-loop containing nucleoside triphosphate hydrolases"/>
    <property type="match status" value="1"/>
</dbReference>
<dbReference type="InterPro" id="IPR050238">
    <property type="entry name" value="DNA_Rep/Repair_Clamp_Loader"/>
</dbReference>